<feature type="transmembrane region" description="Helical" evidence="9">
    <location>
        <begin position="21"/>
        <end position="38"/>
    </location>
</feature>
<evidence type="ECO:0000313" key="12">
    <source>
        <dbReference type="Proteomes" id="UP000323300"/>
    </source>
</evidence>
<evidence type="ECO:0000256" key="2">
    <source>
        <dbReference type="ARBA" id="ARBA00012438"/>
    </source>
</evidence>
<keyword evidence="3" id="KW-0597">Phosphoprotein</keyword>
<dbReference type="RefSeq" id="WP_149761722.1">
    <property type="nucleotide sequence ID" value="NZ_BSPE01000004.1"/>
</dbReference>
<dbReference type="EC" id="2.7.13.3" evidence="2"/>
<evidence type="ECO:0000259" key="10">
    <source>
        <dbReference type="PROSITE" id="PS50109"/>
    </source>
</evidence>
<evidence type="ECO:0000256" key="8">
    <source>
        <dbReference type="ARBA" id="ARBA00023012"/>
    </source>
</evidence>
<dbReference type="SMART" id="SM00387">
    <property type="entry name" value="HATPase_c"/>
    <property type="match status" value="1"/>
</dbReference>
<dbReference type="GO" id="GO:0005524">
    <property type="term" value="F:ATP binding"/>
    <property type="evidence" value="ECO:0007669"/>
    <property type="project" value="UniProtKB-KW"/>
</dbReference>
<keyword evidence="4" id="KW-0808">Transferase</keyword>
<dbReference type="GO" id="GO:0000155">
    <property type="term" value="F:phosphorelay sensor kinase activity"/>
    <property type="evidence" value="ECO:0007669"/>
    <property type="project" value="InterPro"/>
</dbReference>
<organism evidence="11 12">
    <name type="scientific">Neomesorhizobium albiziae</name>
    <dbReference type="NCBI Taxonomy" id="335020"/>
    <lineage>
        <taxon>Bacteria</taxon>
        <taxon>Pseudomonadati</taxon>
        <taxon>Pseudomonadota</taxon>
        <taxon>Alphaproteobacteria</taxon>
        <taxon>Hyphomicrobiales</taxon>
        <taxon>Phyllobacteriaceae</taxon>
        <taxon>Neomesorhizobium</taxon>
    </lineage>
</organism>
<dbReference type="Pfam" id="PF17158">
    <property type="entry name" value="MASE4"/>
    <property type="match status" value="1"/>
</dbReference>
<keyword evidence="6 11" id="KW-0418">Kinase</keyword>
<evidence type="ECO:0000256" key="3">
    <source>
        <dbReference type="ARBA" id="ARBA00022553"/>
    </source>
</evidence>
<dbReference type="SUPFAM" id="SSF47384">
    <property type="entry name" value="Homodimeric domain of signal transducing histidine kinase"/>
    <property type="match status" value="1"/>
</dbReference>
<keyword evidence="9" id="KW-1133">Transmembrane helix</keyword>
<protein>
    <recommendedName>
        <fullName evidence="2">histidine kinase</fullName>
        <ecNumber evidence="2">2.7.13.3</ecNumber>
    </recommendedName>
</protein>
<dbReference type="SMART" id="SM00388">
    <property type="entry name" value="HisKA"/>
    <property type="match status" value="1"/>
</dbReference>
<accession>A0A1I4C547</accession>
<dbReference type="Gene3D" id="3.30.565.10">
    <property type="entry name" value="Histidine kinase-like ATPase, C-terminal domain"/>
    <property type="match status" value="1"/>
</dbReference>
<dbReference type="PROSITE" id="PS50109">
    <property type="entry name" value="HIS_KIN"/>
    <property type="match status" value="1"/>
</dbReference>
<evidence type="ECO:0000256" key="5">
    <source>
        <dbReference type="ARBA" id="ARBA00022741"/>
    </source>
</evidence>
<feature type="domain" description="Histidine kinase" evidence="10">
    <location>
        <begin position="309"/>
        <end position="525"/>
    </location>
</feature>
<reference evidence="11 12" key="1">
    <citation type="submission" date="2016-10" db="EMBL/GenBank/DDBJ databases">
        <authorList>
            <person name="Varghese N."/>
            <person name="Submissions S."/>
        </authorList>
    </citation>
    <scope>NUCLEOTIDE SEQUENCE [LARGE SCALE GENOMIC DNA]</scope>
    <source>
        <strain evidence="11 12">DSM 21822</strain>
    </source>
</reference>
<dbReference type="CDD" id="cd00082">
    <property type="entry name" value="HisKA"/>
    <property type="match status" value="1"/>
</dbReference>
<dbReference type="InterPro" id="IPR033424">
    <property type="entry name" value="MASE4"/>
</dbReference>
<keyword evidence="8" id="KW-0902">Two-component regulatory system</keyword>
<keyword evidence="5" id="KW-0547">Nucleotide-binding</keyword>
<feature type="transmembrane region" description="Helical" evidence="9">
    <location>
        <begin position="121"/>
        <end position="140"/>
    </location>
</feature>
<dbReference type="InterPro" id="IPR004358">
    <property type="entry name" value="Sig_transdc_His_kin-like_C"/>
</dbReference>
<gene>
    <name evidence="11" type="ORF">SAMN04488498_11217</name>
</gene>
<feature type="transmembrane region" description="Helical" evidence="9">
    <location>
        <begin position="261"/>
        <end position="283"/>
    </location>
</feature>
<dbReference type="Proteomes" id="UP000323300">
    <property type="component" value="Unassembled WGS sequence"/>
</dbReference>
<feature type="transmembrane region" description="Helical" evidence="9">
    <location>
        <begin position="200"/>
        <end position="222"/>
    </location>
</feature>
<evidence type="ECO:0000256" key="7">
    <source>
        <dbReference type="ARBA" id="ARBA00022840"/>
    </source>
</evidence>
<dbReference type="AlphaFoldDB" id="A0A1I4C547"/>
<dbReference type="OrthoDB" id="9795133at2"/>
<name>A0A1I4C547_9HYPH</name>
<dbReference type="Pfam" id="PF02518">
    <property type="entry name" value="HATPase_c"/>
    <property type="match status" value="1"/>
</dbReference>
<dbReference type="SUPFAM" id="SSF55874">
    <property type="entry name" value="ATPase domain of HSP90 chaperone/DNA topoisomerase II/histidine kinase"/>
    <property type="match status" value="1"/>
</dbReference>
<feature type="transmembrane region" description="Helical" evidence="9">
    <location>
        <begin position="229"/>
        <end position="249"/>
    </location>
</feature>
<keyword evidence="7" id="KW-0067">ATP-binding</keyword>
<dbReference type="PANTHER" id="PTHR43065">
    <property type="entry name" value="SENSOR HISTIDINE KINASE"/>
    <property type="match status" value="1"/>
</dbReference>
<evidence type="ECO:0000313" key="11">
    <source>
        <dbReference type="EMBL" id="SFK76254.1"/>
    </source>
</evidence>
<comment type="catalytic activity">
    <reaction evidence="1">
        <text>ATP + protein L-histidine = ADP + protein N-phospho-L-histidine.</text>
        <dbReference type="EC" id="2.7.13.3"/>
    </reaction>
</comment>
<dbReference type="InterPro" id="IPR003594">
    <property type="entry name" value="HATPase_dom"/>
</dbReference>
<dbReference type="Pfam" id="PF00512">
    <property type="entry name" value="HisKA"/>
    <property type="match status" value="1"/>
</dbReference>
<keyword evidence="9" id="KW-0812">Transmembrane</keyword>
<dbReference type="Gene3D" id="1.10.287.130">
    <property type="match status" value="1"/>
</dbReference>
<sequence length="540" mass="59179">MLTQSQARLIPSAPPSRVQKRAALVTAMLLLVVFFSVLPFAHVRLKRLDVFVPVFATILFLTDLISAVLLYAHFAILRSWSLRVLAGGYLFCALIIIPYALTFPGAFAPNGLLHAGLQTSPWLFTVWQMALPATIILYSISRKVPQQVPQQQMVRNSVATAVAADACIVTALVCAMTWFLTTHEDMVPPLIVTVTDTAAFVKFVSAFMLIVSIAALASIWFSQRSVLDLWLLIVALAWLLSSILLNLVGVRFDVAWYANRIFAVVSDSLVLLVLLAESTMLYARLAMSVLARQSEREGQLISINAVSAAMAHEIRQPLTAIEANAGAGLNWIRRSPPNLERAQRAYERIISDTGRVSEVIQSVREMFAGGERQRTLIDANEIIKETIALARGELEDGNVLVELDLNEPIPTVPVHRGQIREVLLNLVSNAIEAMRHTNGRPRVLRIRSEPDEHNGVALSVEDNGIGVAPENTGRIFDVFFTTRSDGMGIGLAVCRLIVEAHGGALYIARTDSHGSVFRIALPGSIDSEAEASPAPVRMQR</sequence>
<keyword evidence="9" id="KW-0472">Membrane</keyword>
<evidence type="ECO:0000256" key="1">
    <source>
        <dbReference type="ARBA" id="ARBA00000085"/>
    </source>
</evidence>
<feature type="transmembrane region" description="Helical" evidence="9">
    <location>
        <begin position="161"/>
        <end position="180"/>
    </location>
</feature>
<feature type="transmembrane region" description="Helical" evidence="9">
    <location>
        <begin position="50"/>
        <end position="72"/>
    </location>
</feature>
<evidence type="ECO:0000256" key="6">
    <source>
        <dbReference type="ARBA" id="ARBA00022777"/>
    </source>
</evidence>
<dbReference type="InterPro" id="IPR036097">
    <property type="entry name" value="HisK_dim/P_sf"/>
</dbReference>
<dbReference type="InterPro" id="IPR036890">
    <property type="entry name" value="HATPase_C_sf"/>
</dbReference>
<evidence type="ECO:0000256" key="9">
    <source>
        <dbReference type="SAM" id="Phobius"/>
    </source>
</evidence>
<dbReference type="InterPro" id="IPR005467">
    <property type="entry name" value="His_kinase_dom"/>
</dbReference>
<dbReference type="PRINTS" id="PR00344">
    <property type="entry name" value="BCTRLSENSOR"/>
</dbReference>
<dbReference type="InterPro" id="IPR003661">
    <property type="entry name" value="HisK_dim/P_dom"/>
</dbReference>
<keyword evidence="12" id="KW-1185">Reference proteome</keyword>
<dbReference type="PANTHER" id="PTHR43065:SF10">
    <property type="entry name" value="PEROXIDE STRESS-ACTIVATED HISTIDINE KINASE MAK3"/>
    <property type="match status" value="1"/>
</dbReference>
<proteinExistence type="predicted"/>
<dbReference type="EMBL" id="FOSL01000012">
    <property type="protein sequence ID" value="SFK76254.1"/>
    <property type="molecule type" value="Genomic_DNA"/>
</dbReference>
<evidence type="ECO:0000256" key="4">
    <source>
        <dbReference type="ARBA" id="ARBA00022679"/>
    </source>
</evidence>
<feature type="transmembrane region" description="Helical" evidence="9">
    <location>
        <begin position="84"/>
        <end position="101"/>
    </location>
</feature>